<reference evidence="2 3" key="1">
    <citation type="submission" date="2020-04" db="EMBL/GenBank/DDBJ databases">
        <title>Pseudoalteromonas caenipelagi sp. nov., isolated from a tidal flat.</title>
        <authorList>
            <person name="Park S."/>
            <person name="Yoon J.-H."/>
        </authorList>
    </citation>
    <scope>NUCLEOTIDE SEQUENCE [LARGE SCALE GENOMIC DNA]</scope>
    <source>
        <strain evidence="2 3">JBTF-M23</strain>
    </source>
</reference>
<keyword evidence="3" id="KW-1185">Reference proteome</keyword>
<evidence type="ECO:0000313" key="2">
    <source>
        <dbReference type="EMBL" id="NOU53116.1"/>
    </source>
</evidence>
<accession>A0A849VIJ2</accession>
<keyword evidence="1" id="KW-1133">Transmembrane helix</keyword>
<dbReference type="InterPro" id="IPR020269">
    <property type="entry name" value="Phage_Mu_Releasin"/>
</dbReference>
<dbReference type="Proteomes" id="UP000586305">
    <property type="component" value="Unassembled WGS sequence"/>
</dbReference>
<name>A0A849VIJ2_9GAMM</name>
<feature type="transmembrane region" description="Helical" evidence="1">
    <location>
        <begin position="12"/>
        <end position="31"/>
    </location>
</feature>
<evidence type="ECO:0000256" key="1">
    <source>
        <dbReference type="SAM" id="Phobius"/>
    </source>
</evidence>
<proteinExistence type="predicted"/>
<sequence length="102" mass="11485">MEFLIEWWKQMLAAGVVIVGAGSIAWLRATFVSRTTHEELAQRVSAVEKTVEDMPSSSDFHALDKSFAEACGKMDSLSPQLASLERQISLLMENELREKRNE</sequence>
<organism evidence="2 3">
    <name type="scientific">Pseudoalteromonas caenipelagi</name>
    <dbReference type="NCBI Taxonomy" id="2726988"/>
    <lineage>
        <taxon>Bacteria</taxon>
        <taxon>Pseudomonadati</taxon>
        <taxon>Pseudomonadota</taxon>
        <taxon>Gammaproteobacteria</taxon>
        <taxon>Alteromonadales</taxon>
        <taxon>Pseudoalteromonadaceae</taxon>
        <taxon>Pseudoalteromonas</taxon>
    </lineage>
</organism>
<keyword evidence="1" id="KW-0812">Transmembrane</keyword>
<protein>
    <submittedName>
        <fullName evidence="2">DUF2730 family protein</fullName>
    </submittedName>
</protein>
<dbReference type="AlphaFoldDB" id="A0A849VIJ2"/>
<keyword evidence="1" id="KW-0472">Membrane</keyword>
<comment type="caution">
    <text evidence="2">The sequence shown here is derived from an EMBL/GenBank/DDBJ whole genome shotgun (WGS) entry which is preliminary data.</text>
</comment>
<evidence type="ECO:0000313" key="3">
    <source>
        <dbReference type="Proteomes" id="UP000586305"/>
    </source>
</evidence>
<dbReference type="Pfam" id="PF10805">
    <property type="entry name" value="DUF2730"/>
    <property type="match status" value="1"/>
</dbReference>
<dbReference type="RefSeq" id="WP_171628151.1">
    <property type="nucleotide sequence ID" value="NZ_JABBPG010000016.1"/>
</dbReference>
<gene>
    <name evidence="2" type="ORF">HG263_21685</name>
</gene>
<dbReference type="EMBL" id="JABBPG010000016">
    <property type="protein sequence ID" value="NOU53116.1"/>
    <property type="molecule type" value="Genomic_DNA"/>
</dbReference>